<evidence type="ECO:0008006" key="4">
    <source>
        <dbReference type="Google" id="ProtNLM"/>
    </source>
</evidence>
<evidence type="ECO:0000313" key="3">
    <source>
        <dbReference type="Proteomes" id="UP001189429"/>
    </source>
</evidence>
<organism evidence="2 3">
    <name type="scientific">Prorocentrum cordatum</name>
    <dbReference type="NCBI Taxonomy" id="2364126"/>
    <lineage>
        <taxon>Eukaryota</taxon>
        <taxon>Sar</taxon>
        <taxon>Alveolata</taxon>
        <taxon>Dinophyceae</taxon>
        <taxon>Prorocentrales</taxon>
        <taxon>Prorocentraceae</taxon>
        <taxon>Prorocentrum</taxon>
    </lineage>
</organism>
<keyword evidence="3" id="KW-1185">Reference proteome</keyword>
<feature type="non-terminal residue" evidence="2">
    <location>
        <position position="1"/>
    </location>
</feature>
<accession>A0ABN9QZE8</accession>
<gene>
    <name evidence="2" type="ORF">PCOR1329_LOCUS16278</name>
</gene>
<feature type="region of interest" description="Disordered" evidence="1">
    <location>
        <begin position="1"/>
        <end position="57"/>
    </location>
</feature>
<dbReference type="EMBL" id="CAUYUJ010004980">
    <property type="protein sequence ID" value="CAK0811795.1"/>
    <property type="molecule type" value="Genomic_DNA"/>
</dbReference>
<name>A0ABN9QZE8_9DINO</name>
<proteinExistence type="predicted"/>
<dbReference type="Proteomes" id="UP001189429">
    <property type="component" value="Unassembled WGS sequence"/>
</dbReference>
<feature type="region of interest" description="Disordered" evidence="1">
    <location>
        <begin position="182"/>
        <end position="202"/>
    </location>
</feature>
<evidence type="ECO:0000313" key="2">
    <source>
        <dbReference type="EMBL" id="CAK0811795.1"/>
    </source>
</evidence>
<protein>
    <recommendedName>
        <fullName evidence="4">Beta-galactosidase</fullName>
    </recommendedName>
</protein>
<sequence>IPDGSPPACRTPVRCLRPAPHPQSGGGGAARGPFGAQRCSVGASRRPLQRRRGSARRAGPCCARARADLLSVPDLGGPRGYVTLYLYLNDRGEGGETCFPLADDRWHRQLPHQQIFDLSMGPEFVSNYSMRRPEGPDTQHLSWNGLGERDGLAAHMAMMPDGAVKYGANLWLNAPWWGATPGRRERRRRRRRSSSPRGGGDL</sequence>
<evidence type="ECO:0000256" key="1">
    <source>
        <dbReference type="SAM" id="MobiDB-lite"/>
    </source>
</evidence>
<reference evidence="2" key="1">
    <citation type="submission" date="2023-10" db="EMBL/GenBank/DDBJ databases">
        <authorList>
            <person name="Chen Y."/>
            <person name="Shah S."/>
            <person name="Dougan E. K."/>
            <person name="Thang M."/>
            <person name="Chan C."/>
        </authorList>
    </citation>
    <scope>NUCLEOTIDE SEQUENCE [LARGE SCALE GENOMIC DNA]</scope>
</reference>
<dbReference type="Gene3D" id="2.60.120.620">
    <property type="entry name" value="q2cbj1_9rhob like domain"/>
    <property type="match status" value="1"/>
</dbReference>
<comment type="caution">
    <text evidence="2">The sequence shown here is derived from an EMBL/GenBank/DDBJ whole genome shotgun (WGS) entry which is preliminary data.</text>
</comment>
<feature type="compositionally biased region" description="Basic residues" evidence="1">
    <location>
        <begin position="184"/>
        <end position="194"/>
    </location>
</feature>